<dbReference type="EMBL" id="JAVRFE010000014">
    <property type="protein sequence ID" value="MDT0456618.1"/>
    <property type="molecule type" value="Genomic_DNA"/>
</dbReference>
<feature type="domain" description="CsbD-like" evidence="3">
    <location>
        <begin position="9"/>
        <end position="56"/>
    </location>
</feature>
<gene>
    <name evidence="4" type="ORF">RM550_12875</name>
</gene>
<dbReference type="Gene3D" id="1.10.1470.10">
    <property type="entry name" value="YjbJ"/>
    <property type="match status" value="1"/>
</dbReference>
<reference evidence="4" key="1">
    <citation type="submission" date="2024-05" db="EMBL/GenBank/DDBJ databases">
        <title>30 novel species of actinomycetes from the DSMZ collection.</title>
        <authorList>
            <person name="Nouioui I."/>
        </authorList>
    </citation>
    <scope>NUCLEOTIDE SEQUENCE</scope>
    <source>
        <strain evidence="4">DSM 41527</strain>
    </source>
</reference>
<feature type="compositionally biased region" description="Basic and acidic residues" evidence="2">
    <location>
        <begin position="46"/>
        <end position="57"/>
    </location>
</feature>
<dbReference type="InterPro" id="IPR008462">
    <property type="entry name" value="CsbD"/>
</dbReference>
<dbReference type="RefSeq" id="WP_311623816.1">
    <property type="nucleotide sequence ID" value="NZ_JAVRFE010000014.1"/>
</dbReference>
<proteinExistence type="inferred from homology"/>
<evidence type="ECO:0000259" key="3">
    <source>
        <dbReference type="Pfam" id="PF05532"/>
    </source>
</evidence>
<protein>
    <submittedName>
        <fullName evidence="4">CsbD family protein</fullName>
    </submittedName>
</protein>
<dbReference type="SUPFAM" id="SSF69047">
    <property type="entry name" value="Hypothetical protein YjbJ"/>
    <property type="match status" value="1"/>
</dbReference>
<dbReference type="InterPro" id="IPR036629">
    <property type="entry name" value="YjbJ_sf"/>
</dbReference>
<comment type="similarity">
    <text evidence="1">Belongs to the UPF0337 (CsbD) family.</text>
</comment>
<evidence type="ECO:0000313" key="5">
    <source>
        <dbReference type="Proteomes" id="UP001180551"/>
    </source>
</evidence>
<keyword evidence="5" id="KW-1185">Reference proteome</keyword>
<dbReference type="Pfam" id="PF05532">
    <property type="entry name" value="CsbD"/>
    <property type="match status" value="1"/>
</dbReference>
<feature type="region of interest" description="Disordered" evidence="2">
    <location>
        <begin position="1"/>
        <end position="57"/>
    </location>
</feature>
<sequence>MGIGKKARNIGHIVEGKAKEKTGRALGNKSLQRRGKTEQAMGKMRQAVEKGRDTFKS</sequence>
<evidence type="ECO:0000313" key="4">
    <source>
        <dbReference type="EMBL" id="MDT0456618.1"/>
    </source>
</evidence>
<dbReference type="Proteomes" id="UP001180551">
    <property type="component" value="Unassembled WGS sequence"/>
</dbReference>
<evidence type="ECO:0000256" key="1">
    <source>
        <dbReference type="ARBA" id="ARBA00009129"/>
    </source>
</evidence>
<name>A0ABU2T6J7_9ACTN</name>
<accession>A0ABU2T6J7</accession>
<comment type="caution">
    <text evidence="4">The sequence shown here is derived from an EMBL/GenBank/DDBJ whole genome shotgun (WGS) entry which is preliminary data.</text>
</comment>
<feature type="compositionally biased region" description="Basic and acidic residues" evidence="2">
    <location>
        <begin position="14"/>
        <end position="23"/>
    </location>
</feature>
<evidence type="ECO:0000256" key="2">
    <source>
        <dbReference type="SAM" id="MobiDB-lite"/>
    </source>
</evidence>
<organism evidence="4 5">
    <name type="scientific">Streptomyces mooreae</name>
    <dbReference type="NCBI Taxonomy" id="3075523"/>
    <lineage>
        <taxon>Bacteria</taxon>
        <taxon>Bacillati</taxon>
        <taxon>Actinomycetota</taxon>
        <taxon>Actinomycetes</taxon>
        <taxon>Kitasatosporales</taxon>
        <taxon>Streptomycetaceae</taxon>
        <taxon>Streptomyces</taxon>
    </lineage>
</organism>